<comment type="caution">
    <text evidence="2">The sequence shown here is derived from an EMBL/GenBank/DDBJ whole genome shotgun (WGS) entry which is preliminary data.</text>
</comment>
<protein>
    <submittedName>
        <fullName evidence="2">Uncharacterized protein</fullName>
    </submittedName>
</protein>
<evidence type="ECO:0000256" key="1">
    <source>
        <dbReference type="SAM" id="SignalP"/>
    </source>
</evidence>
<reference evidence="2 3" key="1">
    <citation type="submission" date="2014-03" db="EMBL/GenBank/DDBJ databases">
        <title>Genomics of Bifidobacteria.</title>
        <authorList>
            <person name="Ventura M."/>
            <person name="Milani C."/>
            <person name="Lugli G.A."/>
        </authorList>
    </citation>
    <scope>NUCLEOTIDE SEQUENCE [LARGE SCALE GENOMIC DNA]</scope>
    <source>
        <strain evidence="2 3">DSM 23973</strain>
    </source>
</reference>
<sequence>MNVMSVMNMLRAIARHWKALAVVVALAVIATDGTGFTHAQIDDAIDAMLESKQSLHGCSIDSVTFDETRSDDMLRSEVRMVENSGADSGSSVYSAIRKYGIDHVAVFTTDYAFAPGSPDAERGWVYIDSGS</sequence>
<organism evidence="2 3">
    <name type="scientific">Bifidobacterium callitrichos DSM 23973</name>
    <dbReference type="NCBI Taxonomy" id="1437609"/>
    <lineage>
        <taxon>Bacteria</taxon>
        <taxon>Bacillati</taxon>
        <taxon>Actinomycetota</taxon>
        <taxon>Actinomycetes</taxon>
        <taxon>Bifidobacteriales</taxon>
        <taxon>Bifidobacteriaceae</taxon>
        <taxon>Bifidobacterium</taxon>
    </lineage>
</organism>
<dbReference type="Proteomes" id="UP000029072">
    <property type="component" value="Unassembled WGS sequence"/>
</dbReference>
<evidence type="ECO:0000313" key="2">
    <source>
        <dbReference type="EMBL" id="KFI54585.1"/>
    </source>
</evidence>
<feature type="signal peptide" evidence="1">
    <location>
        <begin position="1"/>
        <end position="27"/>
    </location>
</feature>
<evidence type="ECO:0000313" key="3">
    <source>
        <dbReference type="Proteomes" id="UP000029072"/>
    </source>
</evidence>
<proteinExistence type="predicted"/>
<dbReference type="OrthoDB" id="3233310at2"/>
<feature type="chain" id="PRO_5038728260" evidence="1">
    <location>
        <begin position="28"/>
        <end position="131"/>
    </location>
</feature>
<gene>
    <name evidence="2" type="ORF">BCAL_0843</name>
</gene>
<accession>A0A087A735</accession>
<dbReference type="AlphaFoldDB" id="A0A087A735"/>
<name>A0A087A735_9BIFI</name>
<dbReference type="EMBL" id="JGYS01000007">
    <property type="protein sequence ID" value="KFI54585.1"/>
    <property type="molecule type" value="Genomic_DNA"/>
</dbReference>
<keyword evidence="1" id="KW-0732">Signal</keyword>